<comment type="catalytic activity">
    <reaction evidence="1">
        <text>ATP + protein L-histidine = ADP + protein N-phospho-L-histidine.</text>
        <dbReference type="EC" id="2.7.13.3"/>
    </reaction>
</comment>
<evidence type="ECO:0000313" key="23">
    <source>
        <dbReference type="Proteomes" id="UP001333818"/>
    </source>
</evidence>
<name>A0AAW9Q6V4_9CYAN</name>
<feature type="transmembrane region" description="Helical" evidence="17">
    <location>
        <begin position="265"/>
        <end position="288"/>
    </location>
</feature>
<dbReference type="PRINTS" id="PR00344">
    <property type="entry name" value="BCTRLSENSOR"/>
</dbReference>
<keyword evidence="23" id="KW-1185">Reference proteome</keyword>
<dbReference type="PROSITE" id="PS50112">
    <property type="entry name" value="PAS"/>
    <property type="match status" value="1"/>
</dbReference>
<dbReference type="Pfam" id="PF08447">
    <property type="entry name" value="PAS_3"/>
    <property type="match status" value="1"/>
</dbReference>
<keyword evidence="6 15" id="KW-0597">Phosphoprotein</keyword>
<dbReference type="PROSITE" id="PS50109">
    <property type="entry name" value="HIS_KIN"/>
    <property type="match status" value="1"/>
</dbReference>
<keyword evidence="9" id="KW-0418">Kinase</keyword>
<evidence type="ECO:0000259" key="21">
    <source>
        <dbReference type="PROSITE" id="PS50113"/>
    </source>
</evidence>
<evidence type="ECO:0000256" key="7">
    <source>
        <dbReference type="ARBA" id="ARBA00022679"/>
    </source>
</evidence>
<dbReference type="InterPro" id="IPR036890">
    <property type="entry name" value="HATPase_C_sf"/>
</dbReference>
<evidence type="ECO:0000256" key="10">
    <source>
        <dbReference type="ARBA" id="ARBA00022840"/>
    </source>
</evidence>
<dbReference type="Gene3D" id="3.30.450.350">
    <property type="entry name" value="CHASE domain"/>
    <property type="match status" value="1"/>
</dbReference>
<dbReference type="InterPro" id="IPR036097">
    <property type="entry name" value="HisK_dim/P_sf"/>
</dbReference>
<comment type="subunit">
    <text evidence="12">At low DSF concentrations, interacts with RpfF.</text>
</comment>
<dbReference type="InterPro" id="IPR011006">
    <property type="entry name" value="CheY-like_superfamily"/>
</dbReference>
<evidence type="ECO:0000256" key="6">
    <source>
        <dbReference type="ARBA" id="ARBA00022553"/>
    </source>
</evidence>
<dbReference type="Gene3D" id="3.30.565.10">
    <property type="entry name" value="Histidine kinase-like ATPase, C-terminal domain"/>
    <property type="match status" value="1"/>
</dbReference>
<evidence type="ECO:0000256" key="3">
    <source>
        <dbReference type="ARBA" id="ARBA00006402"/>
    </source>
</evidence>
<keyword evidence="16" id="KW-0175">Coiled coil</keyword>
<reference evidence="22" key="1">
    <citation type="submission" date="2024-01" db="EMBL/GenBank/DDBJ databases">
        <title>Bank of Algae and Cyanobacteria of the Azores (BACA) strain genomes.</title>
        <authorList>
            <person name="Luz R."/>
            <person name="Cordeiro R."/>
            <person name="Fonseca A."/>
            <person name="Goncalves V."/>
        </authorList>
    </citation>
    <scope>NUCLEOTIDE SEQUENCE</scope>
    <source>
        <strain evidence="22">BACA0141</strain>
    </source>
</reference>
<dbReference type="InterPro" id="IPR013655">
    <property type="entry name" value="PAS_fold_3"/>
</dbReference>
<dbReference type="PROSITE" id="PS50110">
    <property type="entry name" value="RESPONSE_REGULATORY"/>
    <property type="match status" value="2"/>
</dbReference>
<dbReference type="CDD" id="cd00130">
    <property type="entry name" value="PAS"/>
    <property type="match status" value="1"/>
</dbReference>
<dbReference type="CDD" id="cd17546">
    <property type="entry name" value="REC_hyHK_CKI1_RcsC-like"/>
    <property type="match status" value="2"/>
</dbReference>
<evidence type="ECO:0000256" key="2">
    <source>
        <dbReference type="ARBA" id="ARBA00004496"/>
    </source>
</evidence>
<dbReference type="Gene3D" id="3.30.450.40">
    <property type="match status" value="1"/>
</dbReference>
<evidence type="ECO:0000256" key="17">
    <source>
        <dbReference type="SAM" id="Phobius"/>
    </source>
</evidence>
<organism evidence="22 23">
    <name type="scientific">Tumidithrix elongata BACA0141</name>
    <dbReference type="NCBI Taxonomy" id="2716417"/>
    <lineage>
        <taxon>Bacteria</taxon>
        <taxon>Bacillati</taxon>
        <taxon>Cyanobacteriota</taxon>
        <taxon>Cyanophyceae</taxon>
        <taxon>Pseudanabaenales</taxon>
        <taxon>Pseudanabaenaceae</taxon>
        <taxon>Tumidithrix</taxon>
        <taxon>Tumidithrix elongata</taxon>
    </lineage>
</organism>
<protein>
    <recommendedName>
        <fullName evidence="14">Circadian input-output histidine kinase CikA</fullName>
        <ecNumber evidence="4">2.7.13.3</ecNumber>
    </recommendedName>
    <alternativeName>
        <fullName evidence="13">Sensory/regulatory protein RpfC</fullName>
    </alternativeName>
</protein>
<keyword evidence="5" id="KW-0963">Cytoplasm</keyword>
<dbReference type="PANTHER" id="PTHR45339">
    <property type="entry name" value="HYBRID SIGNAL TRANSDUCTION HISTIDINE KINASE J"/>
    <property type="match status" value="1"/>
</dbReference>
<dbReference type="Proteomes" id="UP001333818">
    <property type="component" value="Unassembled WGS sequence"/>
</dbReference>
<dbReference type="CDD" id="cd00082">
    <property type="entry name" value="HisKA"/>
    <property type="match status" value="1"/>
</dbReference>
<dbReference type="Pfam" id="PF02518">
    <property type="entry name" value="HATPase_c"/>
    <property type="match status" value="1"/>
</dbReference>
<dbReference type="Pfam" id="PF01590">
    <property type="entry name" value="GAF"/>
    <property type="match status" value="1"/>
</dbReference>
<dbReference type="GO" id="GO:0000155">
    <property type="term" value="F:phosphorelay sensor kinase activity"/>
    <property type="evidence" value="ECO:0007669"/>
    <property type="project" value="InterPro"/>
</dbReference>
<dbReference type="FunFam" id="3.30.565.10:FF:000010">
    <property type="entry name" value="Sensor histidine kinase RcsC"/>
    <property type="match status" value="1"/>
</dbReference>
<dbReference type="SUPFAM" id="SSF52172">
    <property type="entry name" value="CheY-like"/>
    <property type="match status" value="2"/>
</dbReference>
<dbReference type="Gene3D" id="3.30.450.20">
    <property type="entry name" value="PAS domain"/>
    <property type="match status" value="1"/>
</dbReference>
<dbReference type="InterPro" id="IPR004358">
    <property type="entry name" value="Sig_transdc_His_kin-like_C"/>
</dbReference>
<dbReference type="InterPro" id="IPR003661">
    <property type="entry name" value="HisK_dim/P_dom"/>
</dbReference>
<feature type="modified residue" description="4-aspartylphosphate" evidence="15">
    <location>
        <position position="968"/>
    </location>
</feature>
<dbReference type="PANTHER" id="PTHR45339:SF1">
    <property type="entry name" value="HYBRID SIGNAL TRANSDUCTION HISTIDINE KINASE J"/>
    <property type="match status" value="1"/>
</dbReference>
<dbReference type="Pfam" id="PF00072">
    <property type="entry name" value="Response_reg"/>
    <property type="match status" value="2"/>
</dbReference>
<keyword evidence="8" id="KW-0547">Nucleotide-binding</keyword>
<evidence type="ECO:0000313" key="22">
    <source>
        <dbReference type="EMBL" id="MEE3718965.1"/>
    </source>
</evidence>
<dbReference type="SMART" id="SM00388">
    <property type="entry name" value="HisKA"/>
    <property type="match status" value="1"/>
</dbReference>
<evidence type="ECO:0000256" key="13">
    <source>
        <dbReference type="ARBA" id="ARBA00068150"/>
    </source>
</evidence>
<evidence type="ECO:0000256" key="1">
    <source>
        <dbReference type="ARBA" id="ARBA00000085"/>
    </source>
</evidence>
<evidence type="ECO:0000256" key="5">
    <source>
        <dbReference type="ARBA" id="ARBA00022490"/>
    </source>
</evidence>
<dbReference type="Gene3D" id="3.40.50.2300">
    <property type="match status" value="2"/>
</dbReference>
<evidence type="ECO:0000256" key="12">
    <source>
        <dbReference type="ARBA" id="ARBA00064003"/>
    </source>
</evidence>
<evidence type="ECO:0000259" key="18">
    <source>
        <dbReference type="PROSITE" id="PS50109"/>
    </source>
</evidence>
<feature type="domain" description="Response regulatory" evidence="19">
    <location>
        <begin position="1061"/>
        <end position="1178"/>
    </location>
</feature>
<keyword evidence="10" id="KW-0067">ATP-binding</keyword>
<dbReference type="NCBIfam" id="TIGR00229">
    <property type="entry name" value="sensory_box"/>
    <property type="match status" value="1"/>
</dbReference>
<dbReference type="AlphaFoldDB" id="A0AAW9Q6V4"/>
<dbReference type="SUPFAM" id="SSF55874">
    <property type="entry name" value="ATPase domain of HSP90 chaperone/DNA topoisomerase II/histidine kinase"/>
    <property type="match status" value="1"/>
</dbReference>
<evidence type="ECO:0000256" key="14">
    <source>
        <dbReference type="ARBA" id="ARBA00074306"/>
    </source>
</evidence>
<dbReference type="SMART" id="SM00065">
    <property type="entry name" value="GAF"/>
    <property type="match status" value="1"/>
</dbReference>
<keyword evidence="17" id="KW-1133">Transmembrane helix</keyword>
<dbReference type="GO" id="GO:0005524">
    <property type="term" value="F:ATP binding"/>
    <property type="evidence" value="ECO:0007669"/>
    <property type="project" value="UniProtKB-KW"/>
</dbReference>
<feature type="domain" description="Response regulatory" evidence="19">
    <location>
        <begin position="918"/>
        <end position="1034"/>
    </location>
</feature>
<evidence type="ECO:0000256" key="9">
    <source>
        <dbReference type="ARBA" id="ARBA00022777"/>
    </source>
</evidence>
<dbReference type="Gene3D" id="1.10.287.130">
    <property type="match status" value="1"/>
</dbReference>
<keyword evidence="11" id="KW-0902">Two-component regulatory system</keyword>
<dbReference type="InterPro" id="IPR005467">
    <property type="entry name" value="His_kinase_dom"/>
</dbReference>
<dbReference type="GO" id="GO:0032991">
    <property type="term" value="C:protein-containing complex"/>
    <property type="evidence" value="ECO:0007669"/>
    <property type="project" value="UniProtKB-ARBA"/>
</dbReference>
<dbReference type="EMBL" id="JAZBJZ010000103">
    <property type="protein sequence ID" value="MEE3718965.1"/>
    <property type="molecule type" value="Genomic_DNA"/>
</dbReference>
<dbReference type="InterPro" id="IPR003594">
    <property type="entry name" value="HATPase_dom"/>
</dbReference>
<comment type="subcellular location">
    <subcellularLocation>
        <location evidence="2">Cytoplasm</location>
    </subcellularLocation>
</comment>
<evidence type="ECO:0000256" key="15">
    <source>
        <dbReference type="PROSITE-ProRule" id="PRU00169"/>
    </source>
</evidence>
<feature type="transmembrane region" description="Helical" evidence="17">
    <location>
        <begin position="12"/>
        <end position="34"/>
    </location>
</feature>
<feature type="domain" description="Histidine kinase" evidence="18">
    <location>
        <begin position="645"/>
        <end position="851"/>
    </location>
</feature>
<feature type="domain" description="PAC" evidence="21">
    <location>
        <begin position="388"/>
        <end position="440"/>
    </location>
</feature>
<dbReference type="SMART" id="SM00448">
    <property type="entry name" value="REC"/>
    <property type="match status" value="2"/>
</dbReference>
<evidence type="ECO:0000256" key="16">
    <source>
        <dbReference type="SAM" id="Coils"/>
    </source>
</evidence>
<dbReference type="SUPFAM" id="SSF47384">
    <property type="entry name" value="Homodimeric domain of signal transducing histidine kinase"/>
    <property type="match status" value="1"/>
</dbReference>
<dbReference type="InterPro" id="IPR029016">
    <property type="entry name" value="GAF-like_dom_sf"/>
</dbReference>
<dbReference type="FunFam" id="1.10.287.130:FF:000002">
    <property type="entry name" value="Two-component osmosensing histidine kinase"/>
    <property type="match status" value="1"/>
</dbReference>
<dbReference type="InterPro" id="IPR000014">
    <property type="entry name" value="PAS"/>
</dbReference>
<dbReference type="PROSITE" id="PS50113">
    <property type="entry name" value="PAC"/>
    <property type="match status" value="1"/>
</dbReference>
<dbReference type="EC" id="2.7.13.3" evidence="4"/>
<dbReference type="InterPro" id="IPR001789">
    <property type="entry name" value="Sig_transdc_resp-reg_receiver"/>
</dbReference>
<dbReference type="InterPro" id="IPR000700">
    <property type="entry name" value="PAS-assoc_C"/>
</dbReference>
<dbReference type="InterPro" id="IPR035965">
    <property type="entry name" value="PAS-like_dom_sf"/>
</dbReference>
<evidence type="ECO:0000256" key="11">
    <source>
        <dbReference type="ARBA" id="ARBA00023012"/>
    </source>
</evidence>
<evidence type="ECO:0000259" key="20">
    <source>
        <dbReference type="PROSITE" id="PS50112"/>
    </source>
</evidence>
<dbReference type="SUPFAM" id="SSF55781">
    <property type="entry name" value="GAF domain-like"/>
    <property type="match status" value="1"/>
</dbReference>
<dbReference type="SMART" id="SM00387">
    <property type="entry name" value="HATPase_c"/>
    <property type="match status" value="1"/>
</dbReference>
<evidence type="ECO:0000256" key="8">
    <source>
        <dbReference type="ARBA" id="ARBA00022741"/>
    </source>
</evidence>
<feature type="coiled-coil region" evidence="16">
    <location>
        <begin position="288"/>
        <end position="318"/>
    </location>
</feature>
<dbReference type="SMART" id="SM00086">
    <property type="entry name" value="PAC"/>
    <property type="match status" value="1"/>
</dbReference>
<dbReference type="InterPro" id="IPR042240">
    <property type="entry name" value="CHASE_sf"/>
</dbReference>
<comment type="similarity">
    <text evidence="3">In the N-terminal section; belongs to the phytochrome family.</text>
</comment>
<evidence type="ECO:0000259" key="19">
    <source>
        <dbReference type="PROSITE" id="PS50110"/>
    </source>
</evidence>
<keyword evidence="17" id="KW-0812">Transmembrane</keyword>
<comment type="caution">
    <text evidence="22">The sequence shown here is derived from an EMBL/GenBank/DDBJ whole genome shotgun (WGS) entry which is preliminary data.</text>
</comment>
<dbReference type="Pfam" id="PF00512">
    <property type="entry name" value="HisKA"/>
    <property type="match status" value="1"/>
</dbReference>
<accession>A0AAW9Q6V4</accession>
<dbReference type="SMART" id="SM00091">
    <property type="entry name" value="PAS"/>
    <property type="match status" value="1"/>
</dbReference>
<dbReference type="GO" id="GO:0005737">
    <property type="term" value="C:cytoplasm"/>
    <property type="evidence" value="ECO:0007669"/>
    <property type="project" value="UniProtKB-SubCell"/>
</dbReference>
<dbReference type="InterPro" id="IPR001610">
    <property type="entry name" value="PAC"/>
</dbReference>
<feature type="modified residue" description="4-aspartylphosphate" evidence="15">
    <location>
        <position position="1110"/>
    </location>
</feature>
<dbReference type="FunFam" id="3.30.450.20:FF:000099">
    <property type="entry name" value="Sensory box sensor histidine kinase"/>
    <property type="match status" value="1"/>
</dbReference>
<keyword evidence="7" id="KW-0808">Transferase</keyword>
<keyword evidence="17" id="KW-0472">Membrane</keyword>
<dbReference type="InterPro" id="IPR003018">
    <property type="entry name" value="GAF"/>
</dbReference>
<proteinExistence type="inferred from homology"/>
<feature type="domain" description="PAS" evidence="20">
    <location>
        <begin position="315"/>
        <end position="385"/>
    </location>
</feature>
<gene>
    <name evidence="22" type="ORF">V2H45_19655</name>
</gene>
<dbReference type="CDD" id="cd16922">
    <property type="entry name" value="HATPase_EvgS-ArcB-TorS-like"/>
    <property type="match status" value="1"/>
</dbReference>
<evidence type="ECO:0000256" key="4">
    <source>
        <dbReference type="ARBA" id="ARBA00012438"/>
    </source>
</evidence>
<sequence length="1183" mass="134000">MYNLKLPVGNKWHLRPILIGIIGSIATLAILQILRVQEQEKLTQILHQQTSTIKTILTEQLNSRISILEGMVENWEGYGDRSQAIWEKEAEVTLKKLAGYQTIQWIDKNLQTLWRVREYNQNRTNFDLTSLGQFREEFLSAQRTKSITIGRFVIPRSNFVIPQSNEQVLFVIIPIFHRKTQELEGYMIGVYRFRLLIDTILTQQNLENYEIAIFDGEDLLYHRNSERFLQNQIALSEDVDLNFHNVRLKVKLWPTFSYLEQQHSYLPLVICLSGLAIAWTLALATYFAETAKQRLQNLEIESQERERIEFDLRESEKRFRSMADSAPVMLWMSDPNRLCTFFNWTWLNFTGRSLEQEIGDGWTESVHPHDLERCLYVYSSSSQNQQRFQMEYRLRRFDGEYCWVLSTGVPRYDLDGVFVGYIGSCLDITDIREAQATLQREFQSVLLLKQITQEIRQSLNREQIFATAALQIGQTFSVSRCLLRAYLDDPSPQIPLVSEYLEEGYSSMRDINLPATGNAHLELLISQDQAIATYDVYADPLLEKTKFICKQIGLKSMLAVRTSYQNKTNGVIALHQCDRYRQWTSSEIALLEAIAAQMGIAIAQADLLEKETQQRETLAANILALEQAKLEAESANRAKSDFLAIMSHEIRTPMNAVIGMTGLLLDTSLTADQQEFTETIRNSSDALLTIINDILDFSKIESGKLDLEEQAFNLRTCIEGAVELLASKSLEKRIELAYWISPDVPSHIMSDVTRLRQILVNLLSNAIKFTSFGEVILAVDVVSVEDEVFNLRFAIKDTGIGIKSDRLDRLFKPFSQADSSITRQYGGTGLGLVICQRLSTMMGGRLWVESQGVVGGDPPLDWVTAPHEGKNITSPFNPLAVDSDRGSTFYFTILAKATSESPSIDPAISSLPELAGKQLLIVDDNATNLRILSLQVQAWHMIAHTVDSGAKALELLSQDRRFDVVILDMQMPEMDGMTLAKEIRKLPRGDNLPLVMLTSLTKSDIPDLAVVKLAACLNKPIKQSQLYDLLSNILSVQPIKVGVPTQLPSIEADMAEKHPLRILMAEDNLVNQKVGVRLLARMGYRADIAGNGLEVLDALRRQTYDVVLMDMQMPEMDGLTATRMILEEWNQAERPRIIAMTANAMQGDQVKCLEAGMSDYISKPVHVEELVRALSKCKPLGVI</sequence>
<dbReference type="RefSeq" id="WP_330485401.1">
    <property type="nucleotide sequence ID" value="NZ_JAZBJZ010000103.1"/>
</dbReference>
<dbReference type="SUPFAM" id="SSF55785">
    <property type="entry name" value="PYP-like sensor domain (PAS domain)"/>
    <property type="match status" value="1"/>
</dbReference>